<reference evidence="1" key="1">
    <citation type="submission" date="2021-01" db="EMBL/GenBank/DDBJ databases">
        <title>Whole genome shotgun sequence of Virgisporangium aurantiacum NBRC 16421.</title>
        <authorList>
            <person name="Komaki H."/>
            <person name="Tamura T."/>
        </authorList>
    </citation>
    <scope>NUCLEOTIDE SEQUENCE</scope>
    <source>
        <strain evidence="1">NBRC 16421</strain>
    </source>
</reference>
<dbReference type="EMBL" id="BOPG01000024">
    <property type="protein sequence ID" value="GIJ56525.1"/>
    <property type="molecule type" value="Genomic_DNA"/>
</dbReference>
<proteinExistence type="predicted"/>
<evidence type="ECO:0000313" key="1">
    <source>
        <dbReference type="EMBL" id="GIJ56525.1"/>
    </source>
</evidence>
<dbReference type="Proteomes" id="UP000612585">
    <property type="component" value="Unassembled WGS sequence"/>
</dbReference>
<dbReference type="SUPFAM" id="SSF52540">
    <property type="entry name" value="P-loop containing nucleoside triphosphate hydrolases"/>
    <property type="match status" value="1"/>
</dbReference>
<gene>
    <name evidence="1" type="ORF">Vau01_040410</name>
</gene>
<sequence>MLIWINGAFGAGKSTLAEELKSRLPDALDYDPEYVGYLLTKWVPAPDSHDFQDLPLWRRMVAEFAIGLWEEYRRPLIVPMTLVNAAYRDEIFDALAAAKVPLLHVFLDVPADEVRRRIVEQVIIDGVEQADETREFRLRNVERCVAARAHLPAETLVLAGDRHTPAELADLVLAAA</sequence>
<protein>
    <recommendedName>
        <fullName evidence="3">AAA domain-containing protein</fullName>
    </recommendedName>
</protein>
<dbReference type="InterPro" id="IPR027417">
    <property type="entry name" value="P-loop_NTPase"/>
</dbReference>
<name>A0A8J3Z7S5_9ACTN</name>
<keyword evidence="2" id="KW-1185">Reference proteome</keyword>
<dbReference type="AlphaFoldDB" id="A0A8J3Z7S5"/>
<dbReference type="RefSeq" id="WP_203994995.1">
    <property type="nucleotide sequence ID" value="NZ_BOPG01000024.1"/>
</dbReference>
<comment type="caution">
    <text evidence="1">The sequence shown here is derived from an EMBL/GenBank/DDBJ whole genome shotgun (WGS) entry which is preliminary data.</text>
</comment>
<dbReference type="Pfam" id="PF13671">
    <property type="entry name" value="AAA_33"/>
    <property type="match status" value="1"/>
</dbReference>
<accession>A0A8J3Z7S5</accession>
<dbReference type="Gene3D" id="3.40.50.300">
    <property type="entry name" value="P-loop containing nucleotide triphosphate hydrolases"/>
    <property type="match status" value="1"/>
</dbReference>
<evidence type="ECO:0008006" key="3">
    <source>
        <dbReference type="Google" id="ProtNLM"/>
    </source>
</evidence>
<evidence type="ECO:0000313" key="2">
    <source>
        <dbReference type="Proteomes" id="UP000612585"/>
    </source>
</evidence>
<organism evidence="1 2">
    <name type="scientific">Virgisporangium aurantiacum</name>
    <dbReference type="NCBI Taxonomy" id="175570"/>
    <lineage>
        <taxon>Bacteria</taxon>
        <taxon>Bacillati</taxon>
        <taxon>Actinomycetota</taxon>
        <taxon>Actinomycetes</taxon>
        <taxon>Micromonosporales</taxon>
        <taxon>Micromonosporaceae</taxon>
        <taxon>Virgisporangium</taxon>
    </lineage>
</organism>